<evidence type="ECO:0000256" key="1">
    <source>
        <dbReference type="ARBA" id="ARBA00004123"/>
    </source>
</evidence>
<dbReference type="EC" id="2.7.7.-" evidence="14"/>
<dbReference type="EMBL" id="LT598458">
    <property type="protein sequence ID" value="SCU91076.1"/>
    <property type="molecule type" value="Genomic_DNA"/>
</dbReference>
<gene>
    <name evidence="19" type="ORF">LADA_0F07976G</name>
</gene>
<dbReference type="GO" id="GO:0005634">
    <property type="term" value="C:nucleus"/>
    <property type="evidence" value="ECO:0007669"/>
    <property type="project" value="UniProtKB-SubCell"/>
</dbReference>
<keyword evidence="4 14" id="KW-0237">DNA synthesis</keyword>
<feature type="binding site" evidence="15">
    <location>
        <position position="448"/>
    </location>
    <ligand>
        <name>Mg(2+)</name>
        <dbReference type="ChEBI" id="CHEBI:18420"/>
        <label>1</label>
    </ligand>
</feature>
<evidence type="ECO:0000256" key="7">
    <source>
        <dbReference type="ARBA" id="ARBA00022723"/>
    </source>
</evidence>
<keyword evidence="7 15" id="KW-0479">Metal-binding</keyword>
<organism evidence="19 20">
    <name type="scientific">Lachancea dasiensis</name>
    <dbReference type="NCBI Taxonomy" id="1072105"/>
    <lineage>
        <taxon>Eukaryota</taxon>
        <taxon>Fungi</taxon>
        <taxon>Dikarya</taxon>
        <taxon>Ascomycota</taxon>
        <taxon>Saccharomycotina</taxon>
        <taxon>Saccharomycetes</taxon>
        <taxon>Saccharomycetales</taxon>
        <taxon>Saccharomycetaceae</taxon>
        <taxon>Lachancea</taxon>
    </lineage>
</organism>
<dbReference type="Pfam" id="PF16589">
    <property type="entry name" value="BRCT_2"/>
    <property type="match status" value="1"/>
</dbReference>
<keyword evidence="20" id="KW-1185">Reference proteome</keyword>
<dbReference type="AlphaFoldDB" id="A0A1G4JKR3"/>
<comment type="cofactor">
    <cofactor evidence="15">
        <name>Mg(2+)</name>
        <dbReference type="ChEBI" id="CHEBI:18420"/>
    </cofactor>
    <text evidence="15">Binds 2 magnesium ions.</text>
</comment>
<dbReference type="InterPro" id="IPR012112">
    <property type="entry name" value="REV1"/>
</dbReference>
<evidence type="ECO:0000256" key="15">
    <source>
        <dbReference type="PIRSR" id="PIRSR036573-2"/>
    </source>
</evidence>
<dbReference type="GO" id="GO:0006281">
    <property type="term" value="P:DNA repair"/>
    <property type="evidence" value="ECO:0007669"/>
    <property type="project" value="UniProtKB-KW"/>
</dbReference>
<evidence type="ECO:0000256" key="6">
    <source>
        <dbReference type="ARBA" id="ARBA00022695"/>
    </source>
</evidence>
<dbReference type="GO" id="GO:0003684">
    <property type="term" value="F:damaged DNA binding"/>
    <property type="evidence" value="ECO:0007669"/>
    <property type="project" value="UniProtKB-UniRule"/>
</dbReference>
<evidence type="ECO:0000256" key="9">
    <source>
        <dbReference type="ARBA" id="ARBA00022842"/>
    </source>
</evidence>
<comment type="similarity">
    <text evidence="2 14">Belongs to the DNA polymerase type-Y family.</text>
</comment>
<dbReference type="PANTHER" id="PTHR45990">
    <property type="entry name" value="DNA REPAIR PROTEIN REV1"/>
    <property type="match status" value="1"/>
</dbReference>
<evidence type="ECO:0000256" key="11">
    <source>
        <dbReference type="ARBA" id="ARBA00023204"/>
    </source>
</evidence>
<dbReference type="SMART" id="SM00292">
    <property type="entry name" value="BRCT"/>
    <property type="match status" value="1"/>
</dbReference>
<dbReference type="Pfam" id="PF11799">
    <property type="entry name" value="IMS_C"/>
    <property type="match status" value="1"/>
</dbReference>
<dbReference type="SUPFAM" id="SSF56672">
    <property type="entry name" value="DNA/RNA polymerases"/>
    <property type="match status" value="1"/>
</dbReference>
<dbReference type="GO" id="GO:0042276">
    <property type="term" value="P:error-prone translesion synthesis"/>
    <property type="evidence" value="ECO:0007669"/>
    <property type="project" value="EnsemblFungi"/>
</dbReference>
<feature type="region of interest" description="Disordered" evidence="16">
    <location>
        <begin position="1"/>
        <end position="46"/>
    </location>
</feature>
<keyword evidence="5 14" id="KW-0808">Transferase</keyword>
<proteinExistence type="inferred from homology"/>
<evidence type="ECO:0000256" key="16">
    <source>
        <dbReference type="SAM" id="MobiDB-lite"/>
    </source>
</evidence>
<keyword evidence="8 14" id="KW-0227">DNA damage</keyword>
<dbReference type="FunFam" id="3.40.50.10190:FF:000011">
    <property type="entry name" value="DNA repair protein REV1"/>
    <property type="match status" value="1"/>
</dbReference>
<evidence type="ECO:0000256" key="5">
    <source>
        <dbReference type="ARBA" id="ARBA00022679"/>
    </source>
</evidence>
<evidence type="ECO:0000313" key="19">
    <source>
        <dbReference type="EMBL" id="SCU91076.1"/>
    </source>
</evidence>
<dbReference type="GO" id="GO:0003887">
    <property type="term" value="F:DNA-directed DNA polymerase activity"/>
    <property type="evidence" value="ECO:0007669"/>
    <property type="project" value="EnsemblFungi"/>
</dbReference>
<evidence type="ECO:0000256" key="13">
    <source>
        <dbReference type="ARBA" id="ARBA00058985"/>
    </source>
</evidence>
<keyword evidence="12 14" id="KW-0539">Nucleus</keyword>
<keyword evidence="11 14" id="KW-0234">DNA repair</keyword>
<dbReference type="GO" id="GO:0005739">
    <property type="term" value="C:mitochondrion"/>
    <property type="evidence" value="ECO:0007669"/>
    <property type="project" value="EnsemblFungi"/>
</dbReference>
<feature type="domain" description="BRCT" evidence="17">
    <location>
        <begin position="173"/>
        <end position="261"/>
    </location>
</feature>
<name>A0A1G4JKR3_9SACH</name>
<dbReference type="InterPro" id="IPR036420">
    <property type="entry name" value="BRCT_dom_sf"/>
</dbReference>
<feature type="region of interest" description="Disordered" evidence="16">
    <location>
        <begin position="90"/>
        <end position="141"/>
    </location>
</feature>
<dbReference type="Gene3D" id="6.10.250.1490">
    <property type="match status" value="1"/>
</dbReference>
<evidence type="ECO:0000256" key="10">
    <source>
        <dbReference type="ARBA" id="ARBA00023125"/>
    </source>
</evidence>
<evidence type="ECO:0000256" key="3">
    <source>
        <dbReference type="ARBA" id="ARBA00020399"/>
    </source>
</evidence>
<feature type="binding site" evidence="15">
    <location>
        <position position="350"/>
    </location>
    <ligand>
        <name>Mg(2+)</name>
        <dbReference type="ChEBI" id="CHEBI:18420"/>
        <label>1</label>
    </ligand>
</feature>
<dbReference type="CDD" id="cd17719">
    <property type="entry name" value="BRCT_Rev1"/>
    <property type="match status" value="1"/>
</dbReference>
<dbReference type="SUPFAM" id="SSF52113">
    <property type="entry name" value="BRCT domain"/>
    <property type="match status" value="1"/>
</dbReference>
<dbReference type="Gene3D" id="3.40.50.10190">
    <property type="entry name" value="BRCT domain"/>
    <property type="match status" value="1"/>
</dbReference>
<dbReference type="OrthoDB" id="427711at2759"/>
<dbReference type="InterPro" id="IPR001357">
    <property type="entry name" value="BRCT_dom"/>
</dbReference>
<dbReference type="GO" id="GO:0046872">
    <property type="term" value="F:metal ion binding"/>
    <property type="evidence" value="ECO:0007669"/>
    <property type="project" value="UniProtKB-KW"/>
</dbReference>
<dbReference type="InterPro" id="IPR001126">
    <property type="entry name" value="UmuC"/>
</dbReference>
<feature type="domain" description="UmuC" evidence="18">
    <location>
        <begin position="346"/>
        <end position="540"/>
    </location>
</feature>
<evidence type="ECO:0000256" key="8">
    <source>
        <dbReference type="ARBA" id="ARBA00022763"/>
    </source>
</evidence>
<dbReference type="InterPro" id="IPR031991">
    <property type="entry name" value="Rev1_C"/>
</dbReference>
<dbReference type="InterPro" id="IPR043502">
    <property type="entry name" value="DNA/RNA_pol_sf"/>
</dbReference>
<dbReference type="FunFam" id="3.30.1490.100:FF:000001">
    <property type="entry name" value="DNA repair protein REV1"/>
    <property type="match status" value="1"/>
</dbReference>
<evidence type="ECO:0000256" key="12">
    <source>
        <dbReference type="ARBA" id="ARBA00023242"/>
    </source>
</evidence>
<feature type="binding site" evidence="15">
    <location>
        <position position="449"/>
    </location>
    <ligand>
        <name>Mg(2+)</name>
        <dbReference type="ChEBI" id="CHEBI:18420"/>
        <label>1</label>
    </ligand>
</feature>
<dbReference type="SUPFAM" id="SSF100879">
    <property type="entry name" value="Lesion bypass DNA polymerase (Y-family), little finger domain"/>
    <property type="match status" value="1"/>
</dbReference>
<evidence type="ECO:0000256" key="14">
    <source>
        <dbReference type="PIRNR" id="PIRNR036573"/>
    </source>
</evidence>
<dbReference type="PROSITE" id="PS50172">
    <property type="entry name" value="BRCT"/>
    <property type="match status" value="1"/>
</dbReference>
<evidence type="ECO:0000313" key="20">
    <source>
        <dbReference type="Proteomes" id="UP000190274"/>
    </source>
</evidence>
<dbReference type="STRING" id="1266660.A0A1G4JKR3"/>
<dbReference type="InterPro" id="IPR036775">
    <property type="entry name" value="DNA_pol_Y-fam_lit_finger_sf"/>
</dbReference>
<dbReference type="Gene3D" id="3.40.1170.60">
    <property type="match status" value="1"/>
</dbReference>
<dbReference type="GO" id="GO:0000785">
    <property type="term" value="C:chromatin"/>
    <property type="evidence" value="ECO:0007669"/>
    <property type="project" value="EnsemblFungi"/>
</dbReference>
<dbReference type="GO" id="GO:0017125">
    <property type="term" value="F:deoxycytidyl transferase activity"/>
    <property type="evidence" value="ECO:0007669"/>
    <property type="project" value="EnsemblFungi"/>
</dbReference>
<dbReference type="GO" id="GO:0005657">
    <property type="term" value="C:replication fork"/>
    <property type="evidence" value="ECO:0007669"/>
    <property type="project" value="EnsemblFungi"/>
</dbReference>
<comment type="function">
    <text evidence="13">Deoxycytidyl transferase involved in DNA repair. Transfers a dCMP residue from dCTP to the 3'-end of a DNA primer in a template-dependent reaction. May assist in the first step in the bypass of abasic lesions by the insertion of a nucleotide opposite the lesion. Required for normal induction of mutations by physical and chemical agents. Involved in mitochondrial DNA mutagenesis.</text>
</comment>
<protein>
    <recommendedName>
        <fullName evidence="3 14">DNA repair protein REV1</fullName>
        <ecNumber evidence="14">2.7.7.-</ecNumber>
    </recommendedName>
</protein>
<dbReference type="GO" id="GO:0070987">
    <property type="term" value="P:error-free translesion synthesis"/>
    <property type="evidence" value="ECO:0007669"/>
    <property type="project" value="EnsemblFungi"/>
</dbReference>
<keyword evidence="10 14" id="KW-0238">DNA-binding</keyword>
<dbReference type="PANTHER" id="PTHR45990:SF1">
    <property type="entry name" value="DNA REPAIR PROTEIN REV1"/>
    <property type="match status" value="1"/>
</dbReference>
<reference evidence="19 20" key="1">
    <citation type="submission" date="2016-03" db="EMBL/GenBank/DDBJ databases">
        <authorList>
            <person name="Devillers H."/>
        </authorList>
    </citation>
    <scope>NUCLEOTIDE SEQUENCE [LARGE SCALE GENOMIC DNA]</scope>
    <source>
        <strain evidence="19">CBS 10888</strain>
    </source>
</reference>
<evidence type="ECO:0000256" key="2">
    <source>
        <dbReference type="ARBA" id="ARBA00010945"/>
    </source>
</evidence>
<dbReference type="Gene3D" id="3.30.1490.100">
    <property type="entry name" value="DNA polymerase, Y-family, little finger domain"/>
    <property type="match status" value="1"/>
</dbReference>
<sequence>MNEDELAELLSSSETNPSSFPHTPRRQAASPEAVGSPDNGALHTQESPLSHYSTLNDTTALVHTQQQRILSTLDDDSLLQLVNSFHRPVERQPILGDEPDSGVGWAGGADPALSTASSPQSPEDADSGPAVSPPPNTDYASYGEYFAHKKNQQQHRDAYVKRLYQDTLNNGQEFSPIFKDCIIYVNGRTDPDRLQLHQKIILHGGQFMHFLSGKTSVTHIVASNLTSKKKLEFAKYKVVTPAWIVDSIAADKRLPWQKYALITGDEAQPKLTLNNGNPQRKDSPPSDSAATFTLDCKHPSFLESFFAKSRLHHLSTWKADLRAHFSDKFVEHGKLQRVSEDDNVAIFHVDFDCFFATVSALSNNCYNLHKDALAVAHGTSTSEIASCNYVARSFGVKNGMWVRSARRLCPQLICIPYNFEQYEINSKLLYQILDETSSFDMILPLSIDEAICVKKLHSSPHFDEVQTECEQIASSIRQRVLEVTGGCTVSIGCGASLVCARLALKSAKPDGQCIVMNMTDQSQIDDFLSGVHLKDLPGIGASIVDKVVRQILPEYVKVPTIGELKTHSSLQLLTSKLGVRTGRKVHLFLSGKDDEESCRILRNPIDFFARKSISVDINYAIRFDTIHEIDDFISRVCDHLCSKIMDLGLVTPQVTLKILRRCAHAPIEPAKYLGCGECDSFSRSSRFGLPTDQVGLIATEIKSSFRMLACPPADLRGLAIQLNQLEKKAIQINQQRLPFGGLSTIPKPVLKPDSFNSLPPILKEDVRAELSKRRIEVPQSPAGKRKISSPVKEYWDRFHGKQQGTGEQKLPSSLDEDFMSHLPSQIQREIRRDHAIVKKTRSSVRKNLVHKEEIVETRKPWLETRSTLNEIDTFQTLTRPREVCTLIGAWIDQTVSIGPHKDDLDLFDNYLKKLASKNRTHQVLLIAKLMSSRLEYHSTFAPSNQRGRQEWEEYLLRRMTAILNSSTKYPRVFDI</sequence>
<keyword evidence="6 14" id="KW-0548">Nucleotidyltransferase</keyword>
<dbReference type="PROSITE" id="PS50173">
    <property type="entry name" value="UMUC"/>
    <property type="match status" value="1"/>
</dbReference>
<evidence type="ECO:0000259" key="17">
    <source>
        <dbReference type="PROSITE" id="PS50172"/>
    </source>
</evidence>
<evidence type="ECO:0000259" key="18">
    <source>
        <dbReference type="PROSITE" id="PS50173"/>
    </source>
</evidence>
<dbReference type="Pfam" id="PF00817">
    <property type="entry name" value="IMS"/>
    <property type="match status" value="1"/>
</dbReference>
<dbReference type="Gene3D" id="1.10.150.20">
    <property type="entry name" value="5' to 3' exonuclease, C-terminal subdomain"/>
    <property type="match status" value="1"/>
</dbReference>
<dbReference type="Proteomes" id="UP000190274">
    <property type="component" value="Chromosome F"/>
</dbReference>
<accession>A0A1G4JKR3</accession>
<comment type="subcellular location">
    <subcellularLocation>
        <location evidence="1 14">Nucleus</location>
    </subcellularLocation>
</comment>
<evidence type="ECO:0000256" key="4">
    <source>
        <dbReference type="ARBA" id="ARBA00022634"/>
    </source>
</evidence>
<dbReference type="InterPro" id="IPR017961">
    <property type="entry name" value="DNA_pol_Y-fam_little_finger"/>
</dbReference>
<feature type="region of interest" description="Disordered" evidence="16">
    <location>
        <begin position="270"/>
        <end position="289"/>
    </location>
</feature>
<dbReference type="PIRSF" id="PIRSF036573">
    <property type="entry name" value="REV1"/>
    <property type="match status" value="1"/>
</dbReference>
<keyword evidence="9 15" id="KW-0460">Magnesium</keyword>
<dbReference type="Pfam" id="PF16727">
    <property type="entry name" value="REV1_C"/>
    <property type="match status" value="1"/>
</dbReference>
<dbReference type="Gene3D" id="3.30.70.270">
    <property type="match status" value="1"/>
</dbReference>
<dbReference type="InterPro" id="IPR043128">
    <property type="entry name" value="Rev_trsase/Diguanyl_cyclase"/>
</dbReference>